<comment type="caution">
    <text evidence="1">The sequence shown here is derived from an EMBL/GenBank/DDBJ whole genome shotgun (WGS) entry which is preliminary data.</text>
</comment>
<sequence>MTKHLKPTIMWDNFIRTFFSGSLEEPLERQVRENEVCPDVIEKTNESRYESDIEALKQKFGDSFLTGLSIEIDLKEILKICPRERRRSDSYTGLIGFLQKKYGIILKVVSQKTKNSNYGF</sequence>
<reference evidence="1 2" key="1">
    <citation type="submission" date="2018-08" db="EMBL/GenBank/DDBJ databases">
        <title>A genome reference for cultivated species of the human gut microbiota.</title>
        <authorList>
            <person name="Zou Y."/>
            <person name="Xue W."/>
            <person name="Luo G."/>
        </authorList>
    </citation>
    <scope>NUCLEOTIDE SEQUENCE [LARGE SCALE GENOMIC DNA]</scope>
    <source>
        <strain evidence="1 2">AF14-42</strain>
    </source>
</reference>
<evidence type="ECO:0000313" key="1">
    <source>
        <dbReference type="EMBL" id="RGV41848.1"/>
    </source>
</evidence>
<name>A0A412XF37_BACUN</name>
<organism evidence="1 2">
    <name type="scientific">Bacteroides uniformis</name>
    <dbReference type="NCBI Taxonomy" id="820"/>
    <lineage>
        <taxon>Bacteria</taxon>
        <taxon>Pseudomonadati</taxon>
        <taxon>Bacteroidota</taxon>
        <taxon>Bacteroidia</taxon>
        <taxon>Bacteroidales</taxon>
        <taxon>Bacteroidaceae</taxon>
        <taxon>Bacteroides</taxon>
    </lineage>
</organism>
<proteinExistence type="predicted"/>
<gene>
    <name evidence="1" type="ORF">DWW14_10680</name>
</gene>
<accession>A0A412XF37</accession>
<protein>
    <submittedName>
        <fullName evidence="1">Uncharacterized protein</fullName>
    </submittedName>
</protein>
<dbReference type="EMBL" id="QRZC01000012">
    <property type="protein sequence ID" value="RGV41848.1"/>
    <property type="molecule type" value="Genomic_DNA"/>
</dbReference>
<dbReference type="Proteomes" id="UP000285343">
    <property type="component" value="Unassembled WGS sequence"/>
</dbReference>
<dbReference type="AlphaFoldDB" id="A0A412XF37"/>
<evidence type="ECO:0000313" key="2">
    <source>
        <dbReference type="Proteomes" id="UP000285343"/>
    </source>
</evidence>